<dbReference type="AlphaFoldDB" id="A0A0D1XFU8"/>
<evidence type="ECO:0000256" key="1">
    <source>
        <dbReference type="SAM" id="Coils"/>
    </source>
</evidence>
<feature type="compositionally biased region" description="Polar residues" evidence="2">
    <location>
        <begin position="628"/>
        <end position="637"/>
    </location>
</feature>
<dbReference type="HOGENOM" id="CLU_383656_0_0_1"/>
<keyword evidence="4" id="KW-1185">Reference proteome</keyword>
<keyword evidence="1" id="KW-0175">Coiled coil</keyword>
<dbReference type="OrthoDB" id="3924918at2759"/>
<evidence type="ECO:0000313" key="4">
    <source>
        <dbReference type="Proteomes" id="UP000053259"/>
    </source>
</evidence>
<feature type="region of interest" description="Disordered" evidence="2">
    <location>
        <begin position="602"/>
        <end position="657"/>
    </location>
</feature>
<sequence length="721" mass="77979">MDDATASLLAETPTRPGKQASTLADEQLNIKPLLPLFAEGAPHASDSCAVTSDSTSVADGYSTPFRERRVHIPNGRHDPASRSISSFEPYASIDAQVLRLQNDLETHYSIQCNHRLQKFLLQFPSGVPEEQSNAFKQKEAIERTKFIVYKEAQVAKLLKELSGVQKDPFVSPATPTPHRSFSHFTENDNITNNKQIIDPFFVNHQIPPPPSRPNRDGISSREQTVHGISITEISPGSVALMSSPCPESVAPNCAASTENSNNDGTTSVTGITDASLGDAANNATKETTTWTREQILQAFCETWKLIDKNKAQIEQLRSEIVDLKRVLAALTEASDSNNVNQNSLGGRVSALESQIQSLSKCTAPRIDSALVTNLATEVASLRLEVANAGLDSVSRRAFNAENELTKMTFNNKCALIEKYLGIDITTTGPKPHDVLEALHHRIWHLEEQLSSDDPSSKAGKQYRPLNDFMKTTLGRGNAVVSYSATPGYNNGKIGDDNPICVLRTNIAPVNSVGSHGSGIVPSGNGQAGMFSNDWPGFLLSNTSSSAFVGQGACAPSHFDPADIRHPNYTNNSGGHFSAAHTNLPGSPTNIDLHRGSSVPLLPQGLIDPKPRTNFSHKSPPRRPRATMSRLSPASSGIISPKPRMIENGSRVDSASQAVDVTEDATKEVAKETAKLLPSEPNHKTPPILAQKTANDRAYHAWLNQRPGEFLGKKLSGLGQKE</sequence>
<dbReference type="RefSeq" id="XP_016210925.1">
    <property type="nucleotide sequence ID" value="XM_016361350.1"/>
</dbReference>
<name>A0A0D1XFU8_9PEZI</name>
<evidence type="ECO:0000313" key="3">
    <source>
        <dbReference type="EMBL" id="KIW01056.1"/>
    </source>
</evidence>
<gene>
    <name evidence="3" type="ORF">PV09_07570</name>
</gene>
<accession>A0A0D1XFU8</accession>
<dbReference type="GeneID" id="27315543"/>
<protein>
    <submittedName>
        <fullName evidence="3">Uncharacterized protein</fullName>
    </submittedName>
</protein>
<organism evidence="3 4">
    <name type="scientific">Verruconis gallopava</name>
    <dbReference type="NCBI Taxonomy" id="253628"/>
    <lineage>
        <taxon>Eukaryota</taxon>
        <taxon>Fungi</taxon>
        <taxon>Dikarya</taxon>
        <taxon>Ascomycota</taxon>
        <taxon>Pezizomycotina</taxon>
        <taxon>Dothideomycetes</taxon>
        <taxon>Pleosporomycetidae</taxon>
        <taxon>Venturiales</taxon>
        <taxon>Sympoventuriaceae</taxon>
        <taxon>Verruconis</taxon>
    </lineage>
</organism>
<feature type="coiled-coil region" evidence="1">
    <location>
        <begin position="306"/>
        <end position="333"/>
    </location>
</feature>
<reference evidence="3 4" key="1">
    <citation type="submission" date="2015-01" db="EMBL/GenBank/DDBJ databases">
        <title>The Genome Sequence of Ochroconis gallopava CBS43764.</title>
        <authorList>
            <consortium name="The Broad Institute Genomics Platform"/>
            <person name="Cuomo C."/>
            <person name="de Hoog S."/>
            <person name="Gorbushina A."/>
            <person name="Stielow B."/>
            <person name="Teixiera M."/>
            <person name="Abouelleil A."/>
            <person name="Chapman S.B."/>
            <person name="Priest M."/>
            <person name="Young S.K."/>
            <person name="Wortman J."/>
            <person name="Nusbaum C."/>
            <person name="Birren B."/>
        </authorList>
    </citation>
    <scope>NUCLEOTIDE SEQUENCE [LARGE SCALE GENOMIC DNA]</scope>
    <source>
        <strain evidence="3 4">CBS 43764</strain>
    </source>
</reference>
<dbReference type="VEuPathDB" id="FungiDB:PV09_07570"/>
<proteinExistence type="predicted"/>
<dbReference type="EMBL" id="KN847558">
    <property type="protein sequence ID" value="KIW01056.1"/>
    <property type="molecule type" value="Genomic_DNA"/>
</dbReference>
<dbReference type="Proteomes" id="UP000053259">
    <property type="component" value="Unassembled WGS sequence"/>
</dbReference>
<feature type="region of interest" description="Disordered" evidence="2">
    <location>
        <begin position="1"/>
        <end position="21"/>
    </location>
</feature>
<evidence type="ECO:0000256" key="2">
    <source>
        <dbReference type="SAM" id="MobiDB-lite"/>
    </source>
</evidence>
<dbReference type="InParanoid" id="A0A0D1XFU8"/>